<evidence type="ECO:0000313" key="1">
    <source>
        <dbReference type="EMBL" id="CAG8736126.1"/>
    </source>
</evidence>
<reference evidence="1" key="1">
    <citation type="submission" date="2021-06" db="EMBL/GenBank/DDBJ databases">
        <authorList>
            <person name="Kallberg Y."/>
            <person name="Tangrot J."/>
            <person name="Rosling A."/>
        </authorList>
    </citation>
    <scope>NUCLEOTIDE SEQUENCE</scope>
    <source>
        <strain evidence="1">FL966</strain>
    </source>
</reference>
<organism evidence="1 2">
    <name type="scientific">Cetraspora pellucida</name>
    <dbReference type="NCBI Taxonomy" id="1433469"/>
    <lineage>
        <taxon>Eukaryota</taxon>
        <taxon>Fungi</taxon>
        <taxon>Fungi incertae sedis</taxon>
        <taxon>Mucoromycota</taxon>
        <taxon>Glomeromycotina</taxon>
        <taxon>Glomeromycetes</taxon>
        <taxon>Diversisporales</taxon>
        <taxon>Gigasporaceae</taxon>
        <taxon>Cetraspora</taxon>
    </lineage>
</organism>
<comment type="caution">
    <text evidence="1">The sequence shown here is derived from an EMBL/GenBank/DDBJ whole genome shotgun (WGS) entry which is preliminary data.</text>
</comment>
<dbReference type="AlphaFoldDB" id="A0A9N9IIE5"/>
<keyword evidence="2" id="KW-1185">Reference proteome</keyword>
<dbReference type="Proteomes" id="UP000789759">
    <property type="component" value="Unassembled WGS sequence"/>
</dbReference>
<feature type="non-terminal residue" evidence="1">
    <location>
        <position position="1"/>
    </location>
</feature>
<accession>A0A9N9IIE5</accession>
<evidence type="ECO:0000313" key="2">
    <source>
        <dbReference type="Proteomes" id="UP000789759"/>
    </source>
</evidence>
<proteinExistence type="predicted"/>
<gene>
    <name evidence="1" type="ORF">CPELLU_LOCUS13814</name>
</gene>
<sequence>IPPTIPVKDNMSDSVVDPSDDPQLTLWVTYNKPFTNSSLLVKKPGILISKGHVDPYSKIKSKTLQVNNETKGVAKKKVNHLEKQRPIRKI</sequence>
<dbReference type="EMBL" id="CAJVQA010015244">
    <property type="protein sequence ID" value="CAG8736126.1"/>
    <property type="molecule type" value="Genomic_DNA"/>
</dbReference>
<name>A0A9N9IIE5_9GLOM</name>
<protein>
    <submittedName>
        <fullName evidence="1">9733_t:CDS:1</fullName>
    </submittedName>
</protein>